<name>A0A2A5WBX6_9GAMM</name>
<evidence type="ECO:0000256" key="3">
    <source>
        <dbReference type="ARBA" id="ARBA00023002"/>
    </source>
</evidence>
<feature type="domain" description="Pyrrolo-quinoline quinone repeat" evidence="4">
    <location>
        <begin position="50"/>
        <end position="358"/>
    </location>
</feature>
<keyword evidence="3" id="KW-0560">Oxidoreductase</keyword>
<dbReference type="SUPFAM" id="SSF50998">
    <property type="entry name" value="Quinoprotein alcohol dehydrogenase-like"/>
    <property type="match status" value="1"/>
</dbReference>
<dbReference type="SMART" id="SM00564">
    <property type="entry name" value="PQQ"/>
    <property type="match status" value="5"/>
</dbReference>
<dbReference type="Proteomes" id="UP000219329">
    <property type="component" value="Unassembled WGS sequence"/>
</dbReference>
<dbReference type="InterPro" id="IPR002372">
    <property type="entry name" value="PQQ_rpt_dom"/>
</dbReference>
<evidence type="ECO:0000313" key="5">
    <source>
        <dbReference type="EMBL" id="PDH33804.1"/>
    </source>
</evidence>
<protein>
    <submittedName>
        <fullName evidence="5">Alcohol dehydrogenase</fullName>
    </submittedName>
</protein>
<organism evidence="5 6">
    <name type="scientific">OM182 bacterium MED-G28</name>
    <dbReference type="NCBI Taxonomy" id="1986256"/>
    <lineage>
        <taxon>Bacteria</taxon>
        <taxon>Pseudomonadati</taxon>
        <taxon>Pseudomonadota</taxon>
        <taxon>Gammaproteobacteria</taxon>
        <taxon>OMG group</taxon>
        <taxon>OM182 clade</taxon>
    </lineage>
</organism>
<evidence type="ECO:0000313" key="6">
    <source>
        <dbReference type="Proteomes" id="UP000219329"/>
    </source>
</evidence>
<evidence type="ECO:0000256" key="1">
    <source>
        <dbReference type="ARBA" id="ARBA00001931"/>
    </source>
</evidence>
<feature type="domain" description="Pyrrolo-quinoline quinone repeat" evidence="4">
    <location>
        <begin position="386"/>
        <end position="535"/>
    </location>
</feature>
<comment type="caution">
    <text evidence="5">The sequence shown here is derived from an EMBL/GenBank/DDBJ whole genome shotgun (WGS) entry which is preliminary data.</text>
</comment>
<dbReference type="PANTHER" id="PTHR32303:SF10">
    <property type="entry name" value="OUTER MEMBRANE PROTEIN ASSEMBLY FACTOR BAMB"/>
    <property type="match status" value="1"/>
</dbReference>
<reference evidence="5 6" key="1">
    <citation type="submission" date="2017-08" db="EMBL/GenBank/DDBJ databases">
        <title>Fine stratification of microbial communities through a metagenomic profile of the photic zone.</title>
        <authorList>
            <person name="Haro-Moreno J.M."/>
            <person name="Lopez-Perez M."/>
            <person name="De La Torre J."/>
            <person name="Picazo A."/>
            <person name="Camacho A."/>
            <person name="Rodriguez-Valera F."/>
        </authorList>
    </citation>
    <scope>NUCLEOTIDE SEQUENCE [LARGE SCALE GENOMIC DNA]</scope>
    <source>
        <strain evidence="5">MED-G28</strain>
    </source>
</reference>
<proteinExistence type="inferred from homology"/>
<dbReference type="Pfam" id="PF01011">
    <property type="entry name" value="PQQ"/>
    <property type="match status" value="2"/>
</dbReference>
<accession>A0A2A5WBX6</accession>
<gene>
    <name evidence="5" type="ORF">CNF02_07185</name>
</gene>
<comment type="cofactor">
    <cofactor evidence="1">
        <name>pyrroloquinoline quinone</name>
        <dbReference type="ChEBI" id="CHEBI:58442"/>
    </cofactor>
</comment>
<dbReference type="AlphaFoldDB" id="A0A2A5WBX6"/>
<dbReference type="PANTHER" id="PTHR32303">
    <property type="entry name" value="QUINOPROTEIN ALCOHOL DEHYDROGENASE (CYTOCHROME C)"/>
    <property type="match status" value="1"/>
</dbReference>
<dbReference type="GO" id="GO:0016491">
    <property type="term" value="F:oxidoreductase activity"/>
    <property type="evidence" value="ECO:0007669"/>
    <property type="project" value="UniProtKB-KW"/>
</dbReference>
<evidence type="ECO:0000259" key="4">
    <source>
        <dbReference type="Pfam" id="PF01011"/>
    </source>
</evidence>
<dbReference type="InterPro" id="IPR018391">
    <property type="entry name" value="PQQ_b-propeller_rpt"/>
</dbReference>
<sequence length="581" mass="63128">MYRLPLTTSLVFYGIVTALTQNALAQSDDRLADLSTVTEAHLANPPSEDWLIWRGTYDAHGFSPLQQIDRSNVDQLGEAWRAELQQGPNMATPLVHDGVMFLASTQDTVLALDATTGDELWTYEHRPTTFPSSKMGIALHGDKVIVPTQNMHVIALEARTGELIWDHEIKTTLAGAVPYSLRGAPLVANGMVLQGVTATMIPEGGFIVGLDLDTGEEIWRFHTVARPDEPGGNTWNNLALEDRSGGSVWVPASYDPELDLAYYGTAPTYDTAPLLHSLNEEGVSNDALYTNATIALRPKTGELVWYFQHMPNDQWDLDWVFERQIVELEVGGALRKVIVTAGKMALYDALDAETGKYLSSFDVGIQNIVTDIDPDTGDKTINPRAIPNAEDSNLLCPMANGGRNWPSASINPNTNMLYLPLAEICMMFGPTSDTRGLLSTGVSIAAQPMPNSDGKFGRIQAIDLQTGQMAWTFREVVPPASATLSTGGGLVFVGTLDNRFVAFDETNGNILWESDLGDIPNSFPISYAVDGKQYVAVVVGQPSPFHASIWMGMVNEFLGDSSPLLGHTRSGPAIVVYALNN</sequence>
<dbReference type="EMBL" id="NTJZ01000006">
    <property type="protein sequence ID" value="PDH33804.1"/>
    <property type="molecule type" value="Genomic_DNA"/>
</dbReference>
<evidence type="ECO:0000256" key="2">
    <source>
        <dbReference type="ARBA" id="ARBA00008156"/>
    </source>
</evidence>
<comment type="similarity">
    <text evidence="2">Belongs to the bacterial PQQ dehydrogenase family.</text>
</comment>
<dbReference type="Gene3D" id="2.140.10.10">
    <property type="entry name" value="Quinoprotein alcohol dehydrogenase-like superfamily"/>
    <property type="match status" value="1"/>
</dbReference>
<dbReference type="InterPro" id="IPR011047">
    <property type="entry name" value="Quinoprotein_ADH-like_sf"/>
</dbReference>